<evidence type="ECO:0000256" key="4">
    <source>
        <dbReference type="ARBA" id="ARBA00023157"/>
    </source>
</evidence>
<feature type="compositionally biased region" description="Low complexity" evidence="7">
    <location>
        <begin position="736"/>
        <end position="751"/>
    </location>
</feature>
<dbReference type="InterPro" id="IPR027231">
    <property type="entry name" value="Semaphorin"/>
</dbReference>
<proteinExistence type="inferred from homology"/>
<evidence type="ECO:0000256" key="6">
    <source>
        <dbReference type="PROSITE-ProRule" id="PRU00352"/>
    </source>
</evidence>
<dbReference type="Pfam" id="PF01403">
    <property type="entry name" value="Sema"/>
    <property type="match status" value="1"/>
</dbReference>
<dbReference type="Pfam" id="PF01437">
    <property type="entry name" value="PSI"/>
    <property type="match status" value="1"/>
</dbReference>
<dbReference type="InterPro" id="IPR015943">
    <property type="entry name" value="WD40/YVTN_repeat-like_dom_sf"/>
</dbReference>
<evidence type="ECO:0000313" key="11">
    <source>
        <dbReference type="EMBL" id="KAK6471415.1"/>
    </source>
</evidence>
<feature type="domain" description="Ig-like" evidence="9">
    <location>
        <begin position="489"/>
        <end position="562"/>
    </location>
</feature>
<feature type="region of interest" description="Disordered" evidence="7">
    <location>
        <begin position="691"/>
        <end position="751"/>
    </location>
</feature>
<feature type="region of interest" description="Disordered" evidence="7">
    <location>
        <begin position="484"/>
        <end position="504"/>
    </location>
</feature>
<evidence type="ECO:0000313" key="12">
    <source>
        <dbReference type="Proteomes" id="UP001369086"/>
    </source>
</evidence>
<comment type="caution">
    <text evidence="11">The sequence shown here is derived from an EMBL/GenBank/DDBJ whole genome shotgun (WGS) entry which is preliminary data.</text>
</comment>
<dbReference type="SMART" id="SM00630">
    <property type="entry name" value="Sema"/>
    <property type="match status" value="1"/>
</dbReference>
<reference evidence="11 12" key="1">
    <citation type="submission" date="2021-05" db="EMBL/GenBank/DDBJ databases">
        <authorList>
            <person name="Zahm M."/>
            <person name="Klopp C."/>
            <person name="Cabau C."/>
            <person name="Kuhl H."/>
            <person name="Suciu R."/>
            <person name="Ciorpac M."/>
            <person name="Holostenco D."/>
            <person name="Gessner J."/>
            <person name="Wuertz S."/>
            <person name="Hohne C."/>
            <person name="Stock M."/>
            <person name="Gislard M."/>
            <person name="Lluch J."/>
            <person name="Milhes M."/>
            <person name="Lampietro C."/>
            <person name="Lopez Roques C."/>
            <person name="Donnadieu C."/>
            <person name="Du K."/>
            <person name="Schartl M."/>
            <person name="Guiguen Y."/>
        </authorList>
    </citation>
    <scope>NUCLEOTIDE SEQUENCE [LARGE SCALE GENOMIC DNA]</scope>
    <source>
        <strain evidence="11">Hh-F2</strain>
        <tissue evidence="11">Blood</tissue>
    </source>
</reference>
<dbReference type="InterPro" id="IPR007110">
    <property type="entry name" value="Ig-like_dom"/>
</dbReference>
<comment type="similarity">
    <text evidence="2">Belongs to the semaphorin family.</text>
</comment>
<comment type="subcellular location">
    <subcellularLocation>
        <location evidence="1">Membrane</location>
    </subcellularLocation>
</comment>
<comment type="caution">
    <text evidence="6">Lacks conserved residue(s) required for the propagation of feature annotation.</text>
</comment>
<dbReference type="Proteomes" id="UP001369086">
    <property type="component" value="Unassembled WGS sequence"/>
</dbReference>
<keyword evidence="12" id="KW-1185">Reference proteome</keyword>
<dbReference type="SUPFAM" id="SSF101912">
    <property type="entry name" value="Sema domain"/>
    <property type="match status" value="1"/>
</dbReference>
<evidence type="ECO:0000256" key="7">
    <source>
        <dbReference type="SAM" id="MobiDB-lite"/>
    </source>
</evidence>
<dbReference type="Gene3D" id="3.30.1680.10">
    <property type="entry name" value="ligand-binding face of the semaphorins, domain 2"/>
    <property type="match status" value="1"/>
</dbReference>
<dbReference type="Gene3D" id="2.130.10.10">
    <property type="entry name" value="YVTN repeat-like/Quinoprotein amine dehydrogenase"/>
    <property type="match status" value="1"/>
</dbReference>
<dbReference type="Gene3D" id="2.60.40.10">
    <property type="entry name" value="Immunoglobulins"/>
    <property type="match status" value="1"/>
</dbReference>
<dbReference type="EMBL" id="JAHFZB010000032">
    <property type="protein sequence ID" value="KAK6471415.1"/>
    <property type="molecule type" value="Genomic_DNA"/>
</dbReference>
<evidence type="ECO:0000259" key="9">
    <source>
        <dbReference type="PROSITE" id="PS50835"/>
    </source>
</evidence>
<dbReference type="SMART" id="SM00423">
    <property type="entry name" value="PSI"/>
    <property type="match status" value="1"/>
</dbReference>
<evidence type="ECO:0000256" key="1">
    <source>
        <dbReference type="ARBA" id="ARBA00004370"/>
    </source>
</evidence>
<dbReference type="PANTHER" id="PTHR11036">
    <property type="entry name" value="SEMAPHORIN"/>
    <property type="match status" value="1"/>
</dbReference>
<evidence type="ECO:0000256" key="8">
    <source>
        <dbReference type="SAM" id="Phobius"/>
    </source>
</evidence>
<organism evidence="11 12">
    <name type="scientific">Huso huso</name>
    <name type="common">Beluga</name>
    <name type="synonym">Acipenser huso</name>
    <dbReference type="NCBI Taxonomy" id="61971"/>
    <lineage>
        <taxon>Eukaryota</taxon>
        <taxon>Metazoa</taxon>
        <taxon>Chordata</taxon>
        <taxon>Craniata</taxon>
        <taxon>Vertebrata</taxon>
        <taxon>Euteleostomi</taxon>
        <taxon>Actinopterygii</taxon>
        <taxon>Chondrostei</taxon>
        <taxon>Acipenseriformes</taxon>
        <taxon>Acipenseridae</taxon>
        <taxon>Huso</taxon>
    </lineage>
</organism>
<keyword evidence="3 8" id="KW-0472">Membrane</keyword>
<protein>
    <submittedName>
        <fullName evidence="11">Semaphorin-4A-like</fullName>
    </submittedName>
</protein>
<dbReference type="InterPro" id="IPR002165">
    <property type="entry name" value="Plexin_repeat"/>
</dbReference>
<sequence>MAGTDVRGARDALLSLDVSQRGAMTIKHELPWPVFDTKINECASKGKNRETQCFNSIRVLLPLNQTHLYTCGTYAFSPTCAYINVQTFSLTPDSQGRPLTEDGKSRCPFDPYQKHTAVMVEGELYAGTFSNFQGNTPVISRSLGRPMKMDNTLGWLQDPTFISSTFIKGSPGQDKVYFFFSEVSKEYEFFEKLTVSRIAQVCTSDVGGERVLQGSWTTFVKALLKCSSPGDVPYNIIQDAFTLPPPEGRPVEDTLFYATFNAQWAGGAGKSAVCVFSLADVKAVFAGNYKKLNRGTQRWVPLIRGNTDTKPGNCGLNSSVDKDLAFVKDTFLADGIVTPNDRRPVLVSPGQRYSKIAAQRVTGARKQNYIVLFLLTESGFLHKAVLLEGRAPHIIEEIELFSEPQAVDNLLLSVEKGVVFVGSSEAVFEIPVSNCSFYQSCGQCVLARDPYCGWDPSSKSCTEMGLSQSIQDVEGGNADRFCSSQSMTPKSSSNQKNTPPIDKNITVPLKGTQSLSCPFVSRLAVRIWTRNGQNVSERDYVQKDDGTLMFLITNNTLGIYECISIEVGFRQVVARYRLLEQTSPSPSGSHTHTEPQPPAEKETTFQKASPPLWQEPTSVKETSADLATRRHPPSPTGEPIHPRSSEKNYYNELVAVCCFLALTLCSILLGALYLFRQRVHEKARVQSCSEIPQKAADAGSSQEQIPLSQEKRDPEKHDQDCVKIENGGTEKKDAQNNRLSNSSRNSYNSPA</sequence>
<dbReference type="InterPro" id="IPR036352">
    <property type="entry name" value="Semap_dom_sf"/>
</dbReference>
<evidence type="ECO:0000256" key="3">
    <source>
        <dbReference type="ARBA" id="ARBA00023136"/>
    </source>
</evidence>
<evidence type="ECO:0000259" key="10">
    <source>
        <dbReference type="PROSITE" id="PS51004"/>
    </source>
</evidence>
<gene>
    <name evidence="11" type="ORF">HHUSO_G29823</name>
</gene>
<feature type="compositionally biased region" description="Basic and acidic residues" evidence="7">
    <location>
        <begin position="709"/>
        <end position="735"/>
    </location>
</feature>
<dbReference type="Pfam" id="PF19428">
    <property type="entry name" value="Sema4F_C"/>
    <property type="match status" value="1"/>
</dbReference>
<dbReference type="PROSITE" id="PS50835">
    <property type="entry name" value="IG_LIKE"/>
    <property type="match status" value="1"/>
</dbReference>
<evidence type="ECO:0000256" key="5">
    <source>
        <dbReference type="ARBA" id="ARBA00023180"/>
    </source>
</evidence>
<name>A0ABR0YGW0_HUSHU</name>
<feature type="region of interest" description="Disordered" evidence="7">
    <location>
        <begin position="582"/>
        <end position="644"/>
    </location>
</feature>
<accession>A0ABR0YGW0</accession>
<dbReference type="InterPro" id="IPR016201">
    <property type="entry name" value="PSI"/>
</dbReference>
<keyword evidence="8" id="KW-1133">Transmembrane helix</keyword>
<evidence type="ECO:0000256" key="2">
    <source>
        <dbReference type="ARBA" id="ARBA00009492"/>
    </source>
</evidence>
<dbReference type="InterPro" id="IPR013783">
    <property type="entry name" value="Ig-like_fold"/>
</dbReference>
<keyword evidence="5" id="KW-0325">Glycoprotein</keyword>
<dbReference type="PANTHER" id="PTHR11036:SF145">
    <property type="entry name" value="SEMAPHORIN-4A ISOFORM X1-RELATED"/>
    <property type="match status" value="1"/>
</dbReference>
<keyword evidence="4" id="KW-1015">Disulfide bond</keyword>
<dbReference type="SUPFAM" id="SSF103575">
    <property type="entry name" value="Plexin repeat"/>
    <property type="match status" value="1"/>
</dbReference>
<dbReference type="PROSITE" id="PS51004">
    <property type="entry name" value="SEMA"/>
    <property type="match status" value="1"/>
</dbReference>
<feature type="domain" description="Sema" evidence="10">
    <location>
        <begin position="1"/>
        <end position="432"/>
    </location>
</feature>
<keyword evidence="8" id="KW-0812">Transmembrane</keyword>
<feature type="compositionally biased region" description="Polar residues" evidence="7">
    <location>
        <begin position="484"/>
        <end position="498"/>
    </location>
</feature>
<feature type="transmembrane region" description="Helical" evidence="8">
    <location>
        <begin position="653"/>
        <end position="675"/>
    </location>
</feature>
<dbReference type="InterPro" id="IPR001627">
    <property type="entry name" value="Semap_dom"/>
</dbReference>
<dbReference type="InterPro" id="IPR045791">
    <property type="entry name" value="Sema4F_C"/>
</dbReference>